<evidence type="ECO:0000313" key="3">
    <source>
        <dbReference type="Proteomes" id="UP001597045"/>
    </source>
</evidence>
<accession>A0ABW3MKS9</accession>
<organism evidence="2 3">
    <name type="scientific">Kibdelosporangium lantanae</name>
    <dbReference type="NCBI Taxonomy" id="1497396"/>
    <lineage>
        <taxon>Bacteria</taxon>
        <taxon>Bacillati</taxon>
        <taxon>Actinomycetota</taxon>
        <taxon>Actinomycetes</taxon>
        <taxon>Pseudonocardiales</taxon>
        <taxon>Pseudonocardiaceae</taxon>
        <taxon>Kibdelosporangium</taxon>
    </lineage>
</organism>
<dbReference type="PANTHER" id="PTHR45398">
    <property type="match status" value="1"/>
</dbReference>
<reference evidence="3" key="1">
    <citation type="journal article" date="2019" name="Int. J. Syst. Evol. Microbiol.">
        <title>The Global Catalogue of Microorganisms (GCM) 10K type strain sequencing project: providing services to taxonomists for standard genome sequencing and annotation.</title>
        <authorList>
            <consortium name="The Broad Institute Genomics Platform"/>
            <consortium name="The Broad Institute Genome Sequencing Center for Infectious Disease"/>
            <person name="Wu L."/>
            <person name="Ma J."/>
        </authorList>
    </citation>
    <scope>NUCLEOTIDE SEQUENCE [LARGE SCALE GENOMIC DNA]</scope>
    <source>
        <strain evidence="3">JCM 31486</strain>
    </source>
</reference>
<dbReference type="InterPro" id="IPR001242">
    <property type="entry name" value="Condensation_dom"/>
</dbReference>
<dbReference type="SUPFAM" id="SSF52777">
    <property type="entry name" value="CoA-dependent acyltransferases"/>
    <property type="match status" value="1"/>
</dbReference>
<dbReference type="EMBL" id="JBHTIS010003499">
    <property type="protein sequence ID" value="MFD1051323.1"/>
    <property type="molecule type" value="Genomic_DNA"/>
</dbReference>
<sequence length="219" mass="24026">DELVRLARGSGASVFMVLHAALAALLSKIGAGNDIPVGTPVAGRTDEALDGLVGFFVNTLVLRNDLTGNPTFHELVDRVRTTDLAAYAHQDLPFERLVEVLNPERSLSRHPLFQTVLVVQNDEPSTPVTPNLTVTREDVPATQAKFDLQLNLTERHTETGDPDGLTGTLDYATDLYDETTAFPEFVREDQRKTIALREDLNQAVDGVRADLAGRAKRLR</sequence>
<gene>
    <name evidence="2" type="ORF">ACFQ1S_40170</name>
</gene>
<comment type="caution">
    <text evidence="2">The sequence shown here is derived from an EMBL/GenBank/DDBJ whole genome shotgun (WGS) entry which is preliminary data.</text>
</comment>
<feature type="domain" description="Condensation" evidence="1">
    <location>
        <begin position="2"/>
        <end position="180"/>
    </location>
</feature>
<evidence type="ECO:0000313" key="2">
    <source>
        <dbReference type="EMBL" id="MFD1051323.1"/>
    </source>
</evidence>
<feature type="non-terminal residue" evidence="2">
    <location>
        <position position="219"/>
    </location>
</feature>
<dbReference type="Gene3D" id="3.30.559.30">
    <property type="entry name" value="Nonribosomal peptide synthetase, condensation domain"/>
    <property type="match status" value="1"/>
</dbReference>
<proteinExistence type="predicted"/>
<protein>
    <submittedName>
        <fullName evidence="2">Condensation domain-containing protein</fullName>
    </submittedName>
</protein>
<dbReference type="Pfam" id="PF00668">
    <property type="entry name" value="Condensation"/>
    <property type="match status" value="1"/>
</dbReference>
<evidence type="ECO:0000259" key="1">
    <source>
        <dbReference type="Pfam" id="PF00668"/>
    </source>
</evidence>
<dbReference type="Gene3D" id="3.30.559.10">
    <property type="entry name" value="Chloramphenicol acetyltransferase-like domain"/>
    <property type="match status" value="1"/>
</dbReference>
<dbReference type="PANTHER" id="PTHR45398:SF1">
    <property type="entry name" value="ENZYME, PUTATIVE (JCVI)-RELATED"/>
    <property type="match status" value="1"/>
</dbReference>
<dbReference type="Proteomes" id="UP001597045">
    <property type="component" value="Unassembled WGS sequence"/>
</dbReference>
<dbReference type="InterPro" id="IPR023213">
    <property type="entry name" value="CAT-like_dom_sf"/>
</dbReference>
<keyword evidence="3" id="KW-1185">Reference proteome</keyword>
<name>A0ABW3MKS9_9PSEU</name>
<feature type="non-terminal residue" evidence="2">
    <location>
        <position position="1"/>
    </location>
</feature>